<sequence length="167" mass="18563">MQVSFSSDELSILKRPLGLLIEDSRVSRDILEHLLKDARLVISVGDATTERLIALGFVPDIQIVDGRERRGSRAEIKHMHKSEVRCRNPAGTVSKDAIDAIRKALTLDKPVRVYVDGEEDLLGLVVLKLAPDGSTILYGQPLEGIVLLRVDEEIKSRLKHLLSKLPI</sequence>
<evidence type="ECO:0000256" key="1">
    <source>
        <dbReference type="ARBA" id="ARBA00022679"/>
    </source>
</evidence>
<dbReference type="UniPathway" id="UPA00241"/>
<comment type="function">
    <text evidence="6">Catalyzes the GTP-dependent phosphorylation of the 3'-hydroxyl group of dephosphocoenzyme A to form coenzyme A (CoA).</text>
</comment>
<evidence type="ECO:0000256" key="2">
    <source>
        <dbReference type="ARBA" id="ARBA00022741"/>
    </source>
</evidence>
<evidence type="ECO:0000313" key="7">
    <source>
        <dbReference type="EMBL" id="SPC34028.1"/>
    </source>
</evidence>
<keyword evidence="1 6" id="KW-0808">Transferase</keyword>
<dbReference type="Pfam" id="PF04019">
    <property type="entry name" value="DUF359"/>
    <property type="match status" value="1"/>
</dbReference>
<dbReference type="AlphaFoldDB" id="A0A2K5AQU1"/>
<feature type="binding site" evidence="6">
    <location>
        <position position="65"/>
    </location>
    <ligand>
        <name>GTP</name>
        <dbReference type="ChEBI" id="CHEBI:37565"/>
    </ligand>
</feature>
<evidence type="ECO:0000313" key="8">
    <source>
        <dbReference type="Proteomes" id="UP000236248"/>
    </source>
</evidence>
<comment type="caution">
    <text evidence="6">Lacks conserved residue(s) required for the propagation of feature annotation.</text>
</comment>
<dbReference type="PANTHER" id="PTHR40732:SF1">
    <property type="entry name" value="GTP-DEPENDENT DEPHOSPHO-COA KINASE"/>
    <property type="match status" value="1"/>
</dbReference>
<dbReference type="GO" id="GO:0005525">
    <property type="term" value="F:GTP binding"/>
    <property type="evidence" value="ECO:0007669"/>
    <property type="project" value="UniProtKB-UniRule"/>
</dbReference>
<dbReference type="RefSeq" id="WP_103287220.1">
    <property type="nucleotide sequence ID" value="NZ_LT981265.1"/>
</dbReference>
<gene>
    <name evidence="7" type="ORF">NCAV_0850</name>
</gene>
<dbReference type="HAMAP" id="MF_00590">
    <property type="entry name" value="Dephospho_CoA_kinase_GTP_dep"/>
    <property type="match status" value="1"/>
</dbReference>
<dbReference type="EC" id="2.7.1.237" evidence="6"/>
<proteinExistence type="inferred from homology"/>
<keyword evidence="8" id="KW-1185">Reference proteome</keyword>
<dbReference type="InterPro" id="IPR007164">
    <property type="entry name" value="GTP-dep_dephospho-CoA_kin"/>
</dbReference>
<comment type="similarity">
    <text evidence="6">Belongs to the GTP-dependent DPCK family.</text>
</comment>
<dbReference type="PANTHER" id="PTHR40732">
    <property type="entry name" value="UPF0218 PROTEIN TK1697"/>
    <property type="match status" value="1"/>
</dbReference>
<dbReference type="GO" id="GO:0015937">
    <property type="term" value="P:coenzyme A biosynthetic process"/>
    <property type="evidence" value="ECO:0007669"/>
    <property type="project" value="UniProtKB-UniRule"/>
</dbReference>
<organism evidence="7 8">
    <name type="scientific">Candidatus Nitrosocaldus cavascurensis</name>
    <dbReference type="NCBI Taxonomy" id="2058097"/>
    <lineage>
        <taxon>Archaea</taxon>
        <taxon>Nitrososphaerota</taxon>
        <taxon>Nitrososphaeria</taxon>
        <taxon>Candidatus Nitrosocaldales</taxon>
        <taxon>Candidatus Nitrosocaldaceae</taxon>
        <taxon>Candidatus Nitrosocaldus</taxon>
    </lineage>
</organism>
<name>A0A2K5AQU1_9ARCH</name>
<evidence type="ECO:0000256" key="6">
    <source>
        <dbReference type="HAMAP-Rule" id="MF_00590"/>
    </source>
</evidence>
<comment type="catalytic activity">
    <reaction evidence="6">
        <text>3'-dephospho-CoA + GTP = GDP + CoA + H(+)</text>
        <dbReference type="Rhea" id="RHEA:61156"/>
        <dbReference type="ChEBI" id="CHEBI:15378"/>
        <dbReference type="ChEBI" id="CHEBI:37565"/>
        <dbReference type="ChEBI" id="CHEBI:57287"/>
        <dbReference type="ChEBI" id="CHEBI:57328"/>
        <dbReference type="ChEBI" id="CHEBI:58189"/>
        <dbReference type="EC" id="2.7.1.237"/>
    </reaction>
</comment>
<keyword evidence="4 6" id="KW-0173">Coenzyme A biosynthesis</keyword>
<accession>A0A2K5AQU1</accession>
<comment type="pathway">
    <text evidence="6">Cofactor biosynthesis; coenzyme A biosynthesis.</text>
</comment>
<dbReference type="GeneID" id="41594909"/>
<reference evidence="8" key="1">
    <citation type="submission" date="2018-01" db="EMBL/GenBank/DDBJ databases">
        <authorList>
            <person name="Kerou L M."/>
        </authorList>
    </citation>
    <scope>NUCLEOTIDE SEQUENCE [LARGE SCALE GENOMIC DNA]</scope>
    <source>
        <strain evidence="8">SCU2</strain>
    </source>
</reference>
<protein>
    <recommendedName>
        <fullName evidence="6">GTP-dependent dephospho-CoA kinase</fullName>
        <ecNumber evidence="6">2.7.1.237</ecNumber>
    </recommendedName>
    <alternativeName>
        <fullName evidence="6">Dephospho-coenzyme A kinase</fullName>
        <shortName evidence="6">DPCK</shortName>
    </alternativeName>
</protein>
<feature type="binding site" evidence="6">
    <location>
        <position position="119"/>
    </location>
    <ligand>
        <name>GTP</name>
        <dbReference type="ChEBI" id="CHEBI:37565"/>
    </ligand>
</feature>
<evidence type="ECO:0000256" key="3">
    <source>
        <dbReference type="ARBA" id="ARBA00022777"/>
    </source>
</evidence>
<dbReference type="PIRSF" id="PIRSF006533">
    <property type="entry name" value="UCP006533"/>
    <property type="match status" value="1"/>
</dbReference>
<evidence type="ECO:0000256" key="5">
    <source>
        <dbReference type="ARBA" id="ARBA00023134"/>
    </source>
</evidence>
<evidence type="ECO:0000256" key="4">
    <source>
        <dbReference type="ARBA" id="ARBA00022993"/>
    </source>
</evidence>
<dbReference type="KEGG" id="ncv:NCAV_0850"/>
<feature type="binding site" evidence="6">
    <location>
        <position position="46"/>
    </location>
    <ligand>
        <name>GTP</name>
        <dbReference type="ChEBI" id="CHEBI:37565"/>
    </ligand>
</feature>
<dbReference type="GO" id="GO:0016301">
    <property type="term" value="F:kinase activity"/>
    <property type="evidence" value="ECO:0007669"/>
    <property type="project" value="UniProtKB-UniRule"/>
</dbReference>
<dbReference type="Proteomes" id="UP000236248">
    <property type="component" value="Chromosome NCAV"/>
</dbReference>
<keyword evidence="2 6" id="KW-0547">Nucleotide-binding</keyword>
<keyword evidence="5 6" id="KW-0342">GTP-binding</keyword>
<dbReference type="EMBL" id="LT981265">
    <property type="protein sequence ID" value="SPC34028.1"/>
    <property type="molecule type" value="Genomic_DNA"/>
</dbReference>
<keyword evidence="3 6" id="KW-0418">Kinase</keyword>